<sequence>MKRPARRLPATVRVVRGVVLGGATAALGVSAHVLGGGELPDTELTFLVAGLVSWAGTAYADRRRGAVTTIAALALGQLLLHIVLVLPRGLLAPHTADDLVGGNAGLMIGGHIGAVLIVGLLLAHADAAVLAVCNVVITTLRRVLLPSPVRAPLWVAVPSPRASDTATEVLLRRTRARRGPPLAV</sequence>
<feature type="transmembrane region" description="Helical" evidence="1">
    <location>
        <begin position="12"/>
        <end position="32"/>
    </location>
</feature>
<organism evidence="2 3">
    <name type="scientific">Amycolatopsis plumensis</name>
    <dbReference type="NCBI Taxonomy" id="236508"/>
    <lineage>
        <taxon>Bacteria</taxon>
        <taxon>Bacillati</taxon>
        <taxon>Actinomycetota</taxon>
        <taxon>Actinomycetes</taxon>
        <taxon>Pseudonocardiales</taxon>
        <taxon>Pseudonocardiaceae</taxon>
        <taxon>Amycolatopsis</taxon>
    </lineage>
</organism>
<dbReference type="EMBL" id="JBHMBK010000090">
    <property type="protein sequence ID" value="MFB9691367.1"/>
    <property type="molecule type" value="Genomic_DNA"/>
</dbReference>
<keyword evidence="1" id="KW-0812">Transmembrane</keyword>
<name>A0ABV5UJC1_9PSEU</name>
<keyword evidence="1" id="KW-0472">Membrane</keyword>
<protein>
    <recommendedName>
        <fullName evidence="4">MFS transporter</fullName>
    </recommendedName>
</protein>
<keyword evidence="1" id="KW-1133">Transmembrane helix</keyword>
<evidence type="ECO:0008006" key="4">
    <source>
        <dbReference type="Google" id="ProtNLM"/>
    </source>
</evidence>
<proteinExistence type="predicted"/>
<feature type="transmembrane region" description="Helical" evidence="1">
    <location>
        <begin position="106"/>
        <end position="137"/>
    </location>
</feature>
<evidence type="ECO:0000313" key="2">
    <source>
        <dbReference type="EMBL" id="MFB9691367.1"/>
    </source>
</evidence>
<dbReference type="RefSeq" id="WP_378208229.1">
    <property type="nucleotide sequence ID" value="NZ_JBHMBK010000090.1"/>
</dbReference>
<keyword evidence="3" id="KW-1185">Reference proteome</keyword>
<accession>A0ABV5UJC1</accession>
<feature type="transmembrane region" description="Helical" evidence="1">
    <location>
        <begin position="67"/>
        <end position="86"/>
    </location>
</feature>
<comment type="caution">
    <text evidence="2">The sequence shown here is derived from an EMBL/GenBank/DDBJ whole genome shotgun (WGS) entry which is preliminary data.</text>
</comment>
<gene>
    <name evidence="2" type="ORF">ACFFTO_44990</name>
</gene>
<evidence type="ECO:0000256" key="1">
    <source>
        <dbReference type="SAM" id="Phobius"/>
    </source>
</evidence>
<evidence type="ECO:0000313" key="3">
    <source>
        <dbReference type="Proteomes" id="UP001589535"/>
    </source>
</evidence>
<feature type="transmembrane region" description="Helical" evidence="1">
    <location>
        <begin position="44"/>
        <end position="60"/>
    </location>
</feature>
<dbReference type="Proteomes" id="UP001589535">
    <property type="component" value="Unassembled WGS sequence"/>
</dbReference>
<reference evidence="2 3" key="1">
    <citation type="submission" date="2024-09" db="EMBL/GenBank/DDBJ databases">
        <authorList>
            <person name="Sun Q."/>
            <person name="Mori K."/>
        </authorList>
    </citation>
    <scope>NUCLEOTIDE SEQUENCE [LARGE SCALE GENOMIC DNA]</scope>
    <source>
        <strain evidence="2 3">JCM 13852</strain>
    </source>
</reference>